<feature type="domain" description="MYND-type" evidence="5">
    <location>
        <begin position="8"/>
        <end position="50"/>
    </location>
</feature>
<name>A0A7J6KUU6_PEROL</name>
<keyword evidence="3" id="KW-0862">Zinc</keyword>
<comment type="caution">
    <text evidence="6">The sequence shown here is derived from an EMBL/GenBank/DDBJ whole genome shotgun (WGS) entry which is preliminary data.</text>
</comment>
<sequence>MAAVYLSCAYCGATSQQRPHPFTCSRCLDVKYCSKDHQLRHWREAHRVECRGAGGKKPTLAEQVANLRLAMLVQKCQKSFDVQRSDAESLVAQAHAEKTRSISEEIAEAGAERNRILQDVSTASEAVEKVAEQKRNAEREVLTGCST</sequence>
<evidence type="ECO:0000313" key="7">
    <source>
        <dbReference type="Proteomes" id="UP000570595"/>
    </source>
</evidence>
<evidence type="ECO:0000256" key="2">
    <source>
        <dbReference type="ARBA" id="ARBA00022771"/>
    </source>
</evidence>
<dbReference type="PROSITE" id="PS50865">
    <property type="entry name" value="ZF_MYND_2"/>
    <property type="match status" value="1"/>
</dbReference>
<accession>A0A7J6KUU6</accession>
<protein>
    <recommendedName>
        <fullName evidence="5">MYND-type domain-containing protein</fullName>
    </recommendedName>
</protein>
<dbReference type="Gene3D" id="6.10.140.2220">
    <property type="match status" value="1"/>
</dbReference>
<evidence type="ECO:0000259" key="5">
    <source>
        <dbReference type="PROSITE" id="PS50865"/>
    </source>
</evidence>
<dbReference type="AlphaFoldDB" id="A0A7J6KUU6"/>
<dbReference type="GO" id="GO:0008270">
    <property type="term" value="F:zinc ion binding"/>
    <property type="evidence" value="ECO:0007669"/>
    <property type="project" value="UniProtKB-KW"/>
</dbReference>
<proteinExistence type="predicted"/>
<evidence type="ECO:0000256" key="4">
    <source>
        <dbReference type="PROSITE-ProRule" id="PRU00134"/>
    </source>
</evidence>
<dbReference type="PROSITE" id="PS01360">
    <property type="entry name" value="ZF_MYND_1"/>
    <property type="match status" value="1"/>
</dbReference>
<dbReference type="SUPFAM" id="SSF144232">
    <property type="entry name" value="HIT/MYND zinc finger-like"/>
    <property type="match status" value="1"/>
</dbReference>
<dbReference type="Proteomes" id="UP000570595">
    <property type="component" value="Unassembled WGS sequence"/>
</dbReference>
<dbReference type="OrthoDB" id="443682at2759"/>
<evidence type="ECO:0000256" key="1">
    <source>
        <dbReference type="ARBA" id="ARBA00022723"/>
    </source>
</evidence>
<dbReference type="EMBL" id="JABAHT010000991">
    <property type="protein sequence ID" value="KAF4650682.1"/>
    <property type="molecule type" value="Genomic_DNA"/>
</dbReference>
<evidence type="ECO:0000313" key="6">
    <source>
        <dbReference type="EMBL" id="KAF4650682.1"/>
    </source>
</evidence>
<dbReference type="InterPro" id="IPR002893">
    <property type="entry name" value="Znf_MYND"/>
</dbReference>
<evidence type="ECO:0000256" key="3">
    <source>
        <dbReference type="ARBA" id="ARBA00022833"/>
    </source>
</evidence>
<keyword evidence="1" id="KW-0479">Metal-binding</keyword>
<dbReference type="Pfam" id="PF01753">
    <property type="entry name" value="zf-MYND"/>
    <property type="match status" value="1"/>
</dbReference>
<keyword evidence="2 4" id="KW-0863">Zinc-finger</keyword>
<reference evidence="6 7" key="1">
    <citation type="submission" date="2020-04" db="EMBL/GenBank/DDBJ databases">
        <title>Perkinsus olseni comparative genomics.</title>
        <authorList>
            <person name="Bogema D.R."/>
        </authorList>
    </citation>
    <scope>NUCLEOTIDE SEQUENCE [LARGE SCALE GENOMIC DNA]</scope>
    <source>
        <strain evidence="6">ATCC PRA-179</strain>
    </source>
</reference>
<organism evidence="6 7">
    <name type="scientific">Perkinsus olseni</name>
    <name type="common">Perkinsus atlanticus</name>
    <dbReference type="NCBI Taxonomy" id="32597"/>
    <lineage>
        <taxon>Eukaryota</taxon>
        <taxon>Sar</taxon>
        <taxon>Alveolata</taxon>
        <taxon>Perkinsozoa</taxon>
        <taxon>Perkinsea</taxon>
        <taxon>Perkinsida</taxon>
        <taxon>Perkinsidae</taxon>
        <taxon>Perkinsus</taxon>
    </lineage>
</organism>
<gene>
    <name evidence="6" type="ORF">FOZ61_011126</name>
</gene>